<evidence type="ECO:0000256" key="2">
    <source>
        <dbReference type="ARBA" id="ARBA00023125"/>
    </source>
</evidence>
<dbReference type="Proteomes" id="UP000487268">
    <property type="component" value="Unassembled WGS sequence"/>
</dbReference>
<evidence type="ECO:0000259" key="5">
    <source>
        <dbReference type="PROSITE" id="PS50977"/>
    </source>
</evidence>
<sequence length="196" mass="20211">MEQRDRPMRADARRNRAKILAAAEAVFTAKGPAASTEEIAERAGVAIGTVFRHFPVKEALVQAVVAERLRRLAEAGRAAAGEPDPGAAFYAFIAHCVGEAATKHSFADALPTAGMDPSAVHDAVLGGVAELDEAVGALLARAQRAGAVRADLTVPEVAAVVTGAARAAEFCGPDGRLRARVLGVIFDGLRPLASAP</sequence>
<dbReference type="OrthoDB" id="9795011at2"/>
<dbReference type="AlphaFoldDB" id="A0A7K0C506"/>
<feature type="DNA-binding region" description="H-T-H motif" evidence="4">
    <location>
        <begin position="35"/>
        <end position="54"/>
    </location>
</feature>
<dbReference type="GO" id="GO:0003700">
    <property type="term" value="F:DNA-binding transcription factor activity"/>
    <property type="evidence" value="ECO:0007669"/>
    <property type="project" value="TreeGrafter"/>
</dbReference>
<evidence type="ECO:0000256" key="3">
    <source>
        <dbReference type="ARBA" id="ARBA00023163"/>
    </source>
</evidence>
<keyword evidence="7" id="KW-1185">Reference proteome</keyword>
<dbReference type="InterPro" id="IPR049445">
    <property type="entry name" value="TetR_SbtR-like_C"/>
</dbReference>
<dbReference type="InterPro" id="IPR009057">
    <property type="entry name" value="Homeodomain-like_sf"/>
</dbReference>
<dbReference type="Pfam" id="PF00440">
    <property type="entry name" value="TetR_N"/>
    <property type="match status" value="1"/>
</dbReference>
<keyword evidence="1" id="KW-0805">Transcription regulation</keyword>
<dbReference type="SUPFAM" id="SSF46689">
    <property type="entry name" value="Homeodomain-like"/>
    <property type="match status" value="1"/>
</dbReference>
<reference evidence="6 7" key="1">
    <citation type="submission" date="2019-10" db="EMBL/GenBank/DDBJ databases">
        <title>Actinomadura rubteroloni sp. nov. and Actinomadura macrotermitis sp. nov., isolated from the gut of fungus growing-termite Macrotermes natalensis.</title>
        <authorList>
            <person name="Benndorf R."/>
            <person name="Martin K."/>
            <person name="Kuefner M."/>
            <person name="De Beer W."/>
            <person name="Kaster A.-K."/>
            <person name="Vollmers J."/>
            <person name="Poulsen M."/>
            <person name="Beemelmanns C."/>
        </authorList>
    </citation>
    <scope>NUCLEOTIDE SEQUENCE [LARGE SCALE GENOMIC DNA]</scope>
    <source>
        <strain evidence="6 7">RB68</strain>
    </source>
</reference>
<evidence type="ECO:0000256" key="4">
    <source>
        <dbReference type="PROSITE-ProRule" id="PRU00335"/>
    </source>
</evidence>
<feature type="domain" description="HTH tetR-type" evidence="5">
    <location>
        <begin position="13"/>
        <end position="72"/>
    </location>
</feature>
<keyword evidence="3" id="KW-0804">Transcription</keyword>
<dbReference type="InterPro" id="IPR036271">
    <property type="entry name" value="Tet_transcr_reg_TetR-rel_C_sf"/>
</dbReference>
<dbReference type="PRINTS" id="PR00455">
    <property type="entry name" value="HTHTETR"/>
</dbReference>
<dbReference type="InterPro" id="IPR050109">
    <property type="entry name" value="HTH-type_TetR-like_transc_reg"/>
</dbReference>
<dbReference type="PANTHER" id="PTHR30055">
    <property type="entry name" value="HTH-TYPE TRANSCRIPTIONAL REGULATOR RUTR"/>
    <property type="match status" value="1"/>
</dbReference>
<keyword evidence="2 4" id="KW-0238">DNA-binding</keyword>
<dbReference type="InterPro" id="IPR001647">
    <property type="entry name" value="HTH_TetR"/>
</dbReference>
<comment type="caution">
    <text evidence="6">The sequence shown here is derived from an EMBL/GenBank/DDBJ whole genome shotgun (WGS) entry which is preliminary data.</text>
</comment>
<accession>A0A7K0C506</accession>
<evidence type="ECO:0000313" key="6">
    <source>
        <dbReference type="EMBL" id="MQY08523.1"/>
    </source>
</evidence>
<dbReference type="Pfam" id="PF21597">
    <property type="entry name" value="TetR_C_43"/>
    <property type="match status" value="1"/>
</dbReference>
<protein>
    <recommendedName>
        <fullName evidence="5">HTH tetR-type domain-containing protein</fullName>
    </recommendedName>
</protein>
<name>A0A7K0C506_9ACTN</name>
<dbReference type="GO" id="GO:0000976">
    <property type="term" value="F:transcription cis-regulatory region binding"/>
    <property type="evidence" value="ECO:0007669"/>
    <property type="project" value="TreeGrafter"/>
</dbReference>
<dbReference type="SUPFAM" id="SSF48498">
    <property type="entry name" value="Tetracyclin repressor-like, C-terminal domain"/>
    <property type="match status" value="1"/>
</dbReference>
<dbReference type="PROSITE" id="PS50977">
    <property type="entry name" value="HTH_TETR_2"/>
    <property type="match status" value="1"/>
</dbReference>
<organism evidence="6 7">
    <name type="scientific">Actinomadura macrotermitis</name>
    <dbReference type="NCBI Taxonomy" id="2585200"/>
    <lineage>
        <taxon>Bacteria</taxon>
        <taxon>Bacillati</taxon>
        <taxon>Actinomycetota</taxon>
        <taxon>Actinomycetes</taxon>
        <taxon>Streptosporangiales</taxon>
        <taxon>Thermomonosporaceae</taxon>
        <taxon>Actinomadura</taxon>
    </lineage>
</organism>
<gene>
    <name evidence="6" type="ORF">ACRB68_66320</name>
</gene>
<dbReference type="EMBL" id="WEGH01000005">
    <property type="protein sequence ID" value="MQY08523.1"/>
    <property type="molecule type" value="Genomic_DNA"/>
</dbReference>
<dbReference type="RefSeq" id="WP_153539641.1">
    <property type="nucleotide sequence ID" value="NZ_WEGH01000005.1"/>
</dbReference>
<evidence type="ECO:0000256" key="1">
    <source>
        <dbReference type="ARBA" id="ARBA00023015"/>
    </source>
</evidence>
<proteinExistence type="predicted"/>
<dbReference type="PANTHER" id="PTHR30055:SF234">
    <property type="entry name" value="HTH-TYPE TRANSCRIPTIONAL REGULATOR BETI"/>
    <property type="match status" value="1"/>
</dbReference>
<dbReference type="Gene3D" id="1.10.357.10">
    <property type="entry name" value="Tetracycline Repressor, domain 2"/>
    <property type="match status" value="1"/>
</dbReference>
<evidence type="ECO:0000313" key="7">
    <source>
        <dbReference type="Proteomes" id="UP000487268"/>
    </source>
</evidence>